<evidence type="ECO:0000313" key="2">
    <source>
        <dbReference type="EMBL" id="PRT35511.1"/>
    </source>
</evidence>
<gene>
    <name evidence="2" type="ORF">C6357_28850</name>
</gene>
<organism evidence="2 3">
    <name type="scientific">Bacillus wiedmannii</name>
    <dbReference type="NCBI Taxonomy" id="1890302"/>
    <lineage>
        <taxon>Bacteria</taxon>
        <taxon>Bacillati</taxon>
        <taxon>Bacillota</taxon>
        <taxon>Bacilli</taxon>
        <taxon>Bacillales</taxon>
        <taxon>Bacillaceae</taxon>
        <taxon>Bacillus</taxon>
        <taxon>Bacillus cereus group</taxon>
    </lineage>
</organism>
<dbReference type="EMBL" id="PVRR01000015">
    <property type="protein sequence ID" value="PRT35511.1"/>
    <property type="molecule type" value="Genomic_DNA"/>
</dbReference>
<protein>
    <submittedName>
        <fullName evidence="2">Uncharacterized protein</fullName>
    </submittedName>
</protein>
<keyword evidence="1" id="KW-0812">Transmembrane</keyword>
<accession>A0ABX5DL61</accession>
<name>A0ABX5DL61_9BACI</name>
<sequence>MWSSLILDNVIKITFVGAGVAIIYAALKPNKTETKTTNYTVTVDAPNLTKEETEQFAKKVIENMKKRSND</sequence>
<keyword evidence="1" id="KW-1133">Transmembrane helix</keyword>
<feature type="transmembrane region" description="Helical" evidence="1">
    <location>
        <begin position="6"/>
        <end position="27"/>
    </location>
</feature>
<keyword evidence="1" id="KW-0472">Membrane</keyword>
<reference evidence="2 3" key="1">
    <citation type="submission" date="2018-03" db="EMBL/GenBank/DDBJ databases">
        <title>Genotypic and phenotypic analysis of antagonistic Bacillus spp. isolated from rhizosphere soil of plants in Tibet.</title>
        <authorList>
            <person name="Borriss R."/>
            <person name="Lasch P."/>
            <person name="Wu L."/>
            <person name="Wu H."/>
            <person name="Gao X."/>
        </authorList>
    </citation>
    <scope>NUCLEOTIDE SEQUENCE [LARGE SCALE GENOMIC DNA]</scope>
    <source>
        <strain evidence="2 3">NMSW16</strain>
    </source>
</reference>
<comment type="caution">
    <text evidence="2">The sequence shown here is derived from an EMBL/GenBank/DDBJ whole genome shotgun (WGS) entry which is preliminary data.</text>
</comment>
<evidence type="ECO:0000313" key="3">
    <source>
        <dbReference type="Proteomes" id="UP000239236"/>
    </source>
</evidence>
<evidence type="ECO:0000256" key="1">
    <source>
        <dbReference type="SAM" id="Phobius"/>
    </source>
</evidence>
<keyword evidence="3" id="KW-1185">Reference proteome</keyword>
<dbReference type="Proteomes" id="UP000239236">
    <property type="component" value="Unassembled WGS sequence"/>
</dbReference>
<proteinExistence type="predicted"/>